<feature type="compositionally biased region" description="Basic and acidic residues" evidence="1">
    <location>
        <begin position="339"/>
        <end position="355"/>
    </location>
</feature>
<reference evidence="3 4" key="1">
    <citation type="submission" date="2020-04" db="EMBL/GenBank/DDBJ databases">
        <authorList>
            <person name="Wallbank WR R."/>
            <person name="Pardo Diaz C."/>
            <person name="Kozak K."/>
            <person name="Martin S."/>
            <person name="Jiggins C."/>
            <person name="Moest M."/>
            <person name="Warren A I."/>
            <person name="Byers J.R.P. K."/>
            <person name="Montejo-Kovacevich G."/>
            <person name="Yen C E."/>
        </authorList>
    </citation>
    <scope>NUCLEOTIDE SEQUENCE [LARGE SCALE GENOMIC DNA]</scope>
</reference>
<feature type="region of interest" description="Disordered" evidence="1">
    <location>
        <begin position="335"/>
        <end position="355"/>
    </location>
</feature>
<dbReference type="Pfam" id="PF03184">
    <property type="entry name" value="DDE_1"/>
    <property type="match status" value="1"/>
</dbReference>
<accession>A0A8S1BES2</accession>
<evidence type="ECO:0000259" key="2">
    <source>
        <dbReference type="Pfam" id="PF03184"/>
    </source>
</evidence>
<dbReference type="PANTHER" id="PTHR19303">
    <property type="entry name" value="TRANSPOSON"/>
    <property type="match status" value="1"/>
</dbReference>
<dbReference type="InterPro" id="IPR050863">
    <property type="entry name" value="CenT-Element_Derived"/>
</dbReference>
<dbReference type="Proteomes" id="UP000494106">
    <property type="component" value="Unassembled WGS sequence"/>
</dbReference>
<dbReference type="OrthoDB" id="10065929at2759"/>
<sequence length="511" mass="58384">MPGPDFMSCFLKRHKYQISKRLSQNIKRSRAAISPDTIKAYFEELQNSLEGIPPINIVNYDETNLSDDPGRKRVLVKRSVKYPERIMNHTKGSISLMIAAAADGSLLPPYVVYKAQNMYDTWRQNGPKNCRYSCTPSGWFDGNTFQDWVRTIAMPYFSDKSGAKILIGDNLASHLSIDLIKECQENDIKFVFLPANSTHLTQPLDVAFFRPLKMAWRNLLLDWKKTDGRTQASLPKNIFPSLLKKLMNNIECNVAKNILAGFDKCGRSVENVQDENINENLQTATDNDCKAGPSNFFAIGRMEKHDIKQQGTKRTALVNEKTDRGVKTTNKSLIKKTKTKEQKNETKPKKHDKEAEVEANILKKNNKNPVILEKQNPIICCNNLSTFAENASQQNISPVNFENQQLLENVENMDIINVDLDAMPVIFEDFLTIPNEVEVVTSENTVACHEFKDKTKINMPEKKNKIHIISDEVVNFKPKFNICKLKKEKNIKRPQHYRNDAEILSDLMDNL</sequence>
<dbReference type="InterPro" id="IPR004875">
    <property type="entry name" value="DDE_SF_endonuclease_dom"/>
</dbReference>
<name>A0A8S1BES2_ARCPL</name>
<dbReference type="PANTHER" id="PTHR19303:SF74">
    <property type="entry name" value="POGO TRANSPOSABLE ELEMENT WITH KRAB DOMAIN"/>
    <property type="match status" value="1"/>
</dbReference>
<dbReference type="GO" id="GO:0003677">
    <property type="term" value="F:DNA binding"/>
    <property type="evidence" value="ECO:0007669"/>
    <property type="project" value="TreeGrafter"/>
</dbReference>
<evidence type="ECO:0000313" key="3">
    <source>
        <dbReference type="EMBL" id="CAB3255471.1"/>
    </source>
</evidence>
<evidence type="ECO:0000313" key="4">
    <source>
        <dbReference type="Proteomes" id="UP000494106"/>
    </source>
</evidence>
<organism evidence="3 4">
    <name type="scientific">Arctia plantaginis</name>
    <name type="common">Wood tiger moth</name>
    <name type="synonym">Phalaena plantaginis</name>
    <dbReference type="NCBI Taxonomy" id="874455"/>
    <lineage>
        <taxon>Eukaryota</taxon>
        <taxon>Metazoa</taxon>
        <taxon>Ecdysozoa</taxon>
        <taxon>Arthropoda</taxon>
        <taxon>Hexapoda</taxon>
        <taxon>Insecta</taxon>
        <taxon>Pterygota</taxon>
        <taxon>Neoptera</taxon>
        <taxon>Endopterygota</taxon>
        <taxon>Lepidoptera</taxon>
        <taxon>Glossata</taxon>
        <taxon>Ditrysia</taxon>
        <taxon>Noctuoidea</taxon>
        <taxon>Erebidae</taxon>
        <taxon>Arctiinae</taxon>
        <taxon>Arctia</taxon>
    </lineage>
</organism>
<dbReference type="AlphaFoldDB" id="A0A8S1BES2"/>
<comment type="caution">
    <text evidence="3">The sequence shown here is derived from an EMBL/GenBank/DDBJ whole genome shotgun (WGS) entry which is preliminary data.</text>
</comment>
<dbReference type="EMBL" id="CADEBC010000575">
    <property type="protein sequence ID" value="CAB3255471.1"/>
    <property type="molecule type" value="Genomic_DNA"/>
</dbReference>
<dbReference type="InterPro" id="IPR036397">
    <property type="entry name" value="RNaseH_sf"/>
</dbReference>
<evidence type="ECO:0000256" key="1">
    <source>
        <dbReference type="SAM" id="MobiDB-lite"/>
    </source>
</evidence>
<keyword evidence="4" id="KW-1185">Reference proteome</keyword>
<protein>
    <recommendedName>
        <fullName evidence="2">DDE-1 domain-containing protein</fullName>
    </recommendedName>
</protein>
<gene>
    <name evidence="3" type="ORF">APLA_LOCUS14952</name>
</gene>
<dbReference type="Gene3D" id="3.30.420.10">
    <property type="entry name" value="Ribonuclease H-like superfamily/Ribonuclease H"/>
    <property type="match status" value="1"/>
</dbReference>
<feature type="domain" description="DDE-1" evidence="2">
    <location>
        <begin position="94"/>
        <end position="231"/>
    </location>
</feature>
<proteinExistence type="predicted"/>
<dbReference type="GO" id="GO:0005634">
    <property type="term" value="C:nucleus"/>
    <property type="evidence" value="ECO:0007669"/>
    <property type="project" value="TreeGrafter"/>
</dbReference>